<keyword evidence="2" id="KW-1185">Reference proteome</keyword>
<evidence type="ECO:0000313" key="1">
    <source>
        <dbReference type="EMBL" id="KAJ9067141.1"/>
    </source>
</evidence>
<accession>A0ACC2SXR3</accession>
<name>A0ACC2SXR3_9FUNG</name>
<reference evidence="1" key="1">
    <citation type="submission" date="2022-04" db="EMBL/GenBank/DDBJ databases">
        <title>Genome of the entomopathogenic fungus Entomophthora muscae.</title>
        <authorList>
            <person name="Elya C."/>
            <person name="Lovett B.R."/>
            <person name="Lee E."/>
            <person name="Macias A.M."/>
            <person name="Hajek A.E."/>
            <person name="De Bivort B.L."/>
            <person name="Kasson M.T."/>
            <person name="De Fine Licht H.H."/>
            <person name="Stajich J.E."/>
        </authorList>
    </citation>
    <scope>NUCLEOTIDE SEQUENCE</scope>
    <source>
        <strain evidence="1">Berkeley</strain>
    </source>
</reference>
<organism evidence="1 2">
    <name type="scientific">Entomophthora muscae</name>
    <dbReference type="NCBI Taxonomy" id="34485"/>
    <lineage>
        <taxon>Eukaryota</taxon>
        <taxon>Fungi</taxon>
        <taxon>Fungi incertae sedis</taxon>
        <taxon>Zoopagomycota</taxon>
        <taxon>Entomophthoromycotina</taxon>
        <taxon>Entomophthoromycetes</taxon>
        <taxon>Entomophthorales</taxon>
        <taxon>Entomophthoraceae</taxon>
        <taxon>Entomophthora</taxon>
    </lineage>
</organism>
<sequence length="210" mass="24095">MSLYWNREKQLFGFLTLRNSLAPLILVVSDPTVHVLFYILWRLSLATTSRDYSSRATSLGFPVVFLCCVSDHNNSSLTWLCNMKDPEERLTGMAAKFQKHDFDIIHCPGTKHGNAYVLSHLPLVSALQYNLDSIYEKIDCPETWFVLSPKLQAFLKKLSCICAIKNGELYKEVCGCQMPYICISCCLEELQELHKQMCHLGVKRMLDIMF</sequence>
<evidence type="ECO:0000313" key="2">
    <source>
        <dbReference type="Proteomes" id="UP001165960"/>
    </source>
</evidence>
<gene>
    <name evidence="1" type="ORF">DSO57_1002627</name>
</gene>
<proteinExistence type="predicted"/>
<protein>
    <submittedName>
        <fullName evidence="1">Uncharacterized protein</fullName>
    </submittedName>
</protein>
<comment type="caution">
    <text evidence="1">The sequence shown here is derived from an EMBL/GenBank/DDBJ whole genome shotgun (WGS) entry which is preliminary data.</text>
</comment>
<dbReference type="Proteomes" id="UP001165960">
    <property type="component" value="Unassembled WGS sequence"/>
</dbReference>
<dbReference type="EMBL" id="QTSX02004266">
    <property type="protein sequence ID" value="KAJ9067141.1"/>
    <property type="molecule type" value="Genomic_DNA"/>
</dbReference>